<dbReference type="GO" id="GO:0000166">
    <property type="term" value="F:nucleotide binding"/>
    <property type="evidence" value="ECO:0007669"/>
    <property type="project" value="UniProtKB-KW"/>
</dbReference>
<dbReference type="InterPro" id="IPR004136">
    <property type="entry name" value="NMO"/>
</dbReference>
<evidence type="ECO:0000256" key="10">
    <source>
        <dbReference type="ARBA" id="ARBA00049401"/>
    </source>
</evidence>
<dbReference type="KEGG" id="pum:HGP31_16770"/>
<keyword evidence="8 12" id="KW-0503">Monooxygenase</keyword>
<evidence type="ECO:0000256" key="4">
    <source>
        <dbReference type="ARBA" id="ARBA00022630"/>
    </source>
</evidence>
<evidence type="ECO:0000256" key="11">
    <source>
        <dbReference type="ARBA" id="ARBA00067136"/>
    </source>
</evidence>
<name>A0AAE6ZYB0_9PSED</name>
<proteinExistence type="inferred from homology"/>
<dbReference type="GeneID" id="72195253"/>
<reference evidence="12 13" key="1">
    <citation type="submission" date="2020-04" db="EMBL/GenBank/DDBJ databases">
        <authorList>
            <person name="Yao Y."/>
            <person name="He Z."/>
        </authorList>
    </citation>
    <scope>NUCLEOTIDE SEQUENCE [LARGE SCALE GENOMIC DNA]</scope>
    <source>
        <strain evidence="12 13">CY-1</strain>
    </source>
</reference>
<sequence length="354" mass="37899">MSQWPDTRILDLLGIELPIIQAPMAGATTAAMVIAASNAGGLGSMPAAMLSVEQLRDELKGIRQHCQRPINVNFFCHQPPAVDEQRAQDWKNLLQPYYRELGVDFDAPTPVSNRAPFDQVACEVVEQLRPEVVSFHFGLPEKSLLDRVKATGAKVLSSATTVEEAIWLEQQGCDAIIAMGLEAGGHRGMFLSDDLSSQVGTFALVPQVVDAVKVPVIAAGGIADARGVAAAFMLGASAVQVGTAYLFTPEAKVSAAHHQALRTARERETAVTNIFTGRPARGILNRVMRELGPMSDQAPRFPLAGGALLPLRAKAEADFSNLWAGQAFTLGVESGTAELTRRLAEEGLAKLLQR</sequence>
<keyword evidence="6" id="KW-0547">Nucleotide-binding</keyword>
<dbReference type="AlphaFoldDB" id="A0AAE6ZYB0"/>
<dbReference type="Gene3D" id="3.20.20.70">
    <property type="entry name" value="Aldolase class I"/>
    <property type="match status" value="1"/>
</dbReference>
<evidence type="ECO:0000256" key="6">
    <source>
        <dbReference type="ARBA" id="ARBA00022741"/>
    </source>
</evidence>
<keyword evidence="4" id="KW-0285">Flavoprotein</keyword>
<keyword evidence="3" id="KW-0216">Detoxification</keyword>
<dbReference type="Pfam" id="PF03060">
    <property type="entry name" value="NMO"/>
    <property type="match status" value="1"/>
</dbReference>
<dbReference type="InterPro" id="IPR013785">
    <property type="entry name" value="Aldolase_TIM"/>
</dbReference>
<keyword evidence="5" id="KW-0288">FMN</keyword>
<evidence type="ECO:0000313" key="13">
    <source>
        <dbReference type="Proteomes" id="UP000501367"/>
    </source>
</evidence>
<dbReference type="Proteomes" id="UP000501367">
    <property type="component" value="Chromosome"/>
</dbReference>
<protein>
    <recommendedName>
        <fullName evidence="11">Nitronate monooxygenase</fullName>
    </recommendedName>
    <alternativeName>
        <fullName evidence="9">Propionate 3-nitronate monooxygenase</fullName>
    </alternativeName>
</protein>
<accession>A0AAE6ZYB0</accession>
<dbReference type="CDD" id="cd04730">
    <property type="entry name" value="NPD_like"/>
    <property type="match status" value="1"/>
</dbReference>
<evidence type="ECO:0000256" key="8">
    <source>
        <dbReference type="ARBA" id="ARBA00023033"/>
    </source>
</evidence>
<keyword evidence="7" id="KW-0560">Oxidoreductase</keyword>
<evidence type="ECO:0000256" key="9">
    <source>
        <dbReference type="ARBA" id="ARBA00031155"/>
    </source>
</evidence>
<comment type="catalytic activity">
    <reaction evidence="10">
        <text>3 propionate 3-nitronate + 3 O2 + H2O = 3 3-oxopropanoate + 2 nitrate + nitrite + H2O2 + 3 H(+)</text>
        <dbReference type="Rhea" id="RHEA:57332"/>
        <dbReference type="ChEBI" id="CHEBI:15377"/>
        <dbReference type="ChEBI" id="CHEBI:15378"/>
        <dbReference type="ChEBI" id="CHEBI:15379"/>
        <dbReference type="ChEBI" id="CHEBI:16240"/>
        <dbReference type="ChEBI" id="CHEBI:16301"/>
        <dbReference type="ChEBI" id="CHEBI:17632"/>
        <dbReference type="ChEBI" id="CHEBI:33190"/>
        <dbReference type="ChEBI" id="CHEBI:136067"/>
    </reaction>
</comment>
<evidence type="ECO:0000313" key="12">
    <source>
        <dbReference type="EMBL" id="QJC79891.1"/>
    </source>
</evidence>
<organism evidence="12 13">
    <name type="scientific">Pseudomonas umsongensis</name>
    <dbReference type="NCBI Taxonomy" id="198618"/>
    <lineage>
        <taxon>Bacteria</taxon>
        <taxon>Pseudomonadati</taxon>
        <taxon>Pseudomonadota</taxon>
        <taxon>Gammaproteobacteria</taxon>
        <taxon>Pseudomonadales</taxon>
        <taxon>Pseudomonadaceae</taxon>
        <taxon>Pseudomonas</taxon>
    </lineage>
</organism>
<comment type="similarity">
    <text evidence="2">Belongs to the nitronate monooxygenase family. NMO class I subfamily.</text>
</comment>
<dbReference type="RefSeq" id="WP_033042225.1">
    <property type="nucleotide sequence ID" value="NZ_CP051487.1"/>
</dbReference>
<evidence type="ECO:0000256" key="2">
    <source>
        <dbReference type="ARBA" id="ARBA00009881"/>
    </source>
</evidence>
<evidence type="ECO:0000256" key="7">
    <source>
        <dbReference type="ARBA" id="ARBA00023002"/>
    </source>
</evidence>
<dbReference type="GO" id="GO:0018580">
    <property type="term" value="F:nitronate monooxygenase activity"/>
    <property type="evidence" value="ECO:0007669"/>
    <property type="project" value="InterPro"/>
</dbReference>
<evidence type="ECO:0000256" key="5">
    <source>
        <dbReference type="ARBA" id="ARBA00022643"/>
    </source>
</evidence>
<dbReference type="PANTHER" id="PTHR42747">
    <property type="entry name" value="NITRONATE MONOOXYGENASE-RELATED"/>
    <property type="match status" value="1"/>
</dbReference>
<evidence type="ECO:0000256" key="1">
    <source>
        <dbReference type="ARBA" id="ARBA00001917"/>
    </source>
</evidence>
<dbReference type="EMBL" id="CP051487">
    <property type="protein sequence ID" value="QJC79891.1"/>
    <property type="molecule type" value="Genomic_DNA"/>
</dbReference>
<evidence type="ECO:0000256" key="3">
    <source>
        <dbReference type="ARBA" id="ARBA00022575"/>
    </source>
</evidence>
<gene>
    <name evidence="12" type="ORF">HGP31_16770</name>
</gene>
<comment type="cofactor">
    <cofactor evidence="1">
        <name>FMN</name>
        <dbReference type="ChEBI" id="CHEBI:58210"/>
    </cofactor>
</comment>
<dbReference type="PANTHER" id="PTHR42747:SF3">
    <property type="entry name" value="NITRONATE MONOOXYGENASE-RELATED"/>
    <property type="match status" value="1"/>
</dbReference>
<dbReference type="SUPFAM" id="SSF51412">
    <property type="entry name" value="Inosine monophosphate dehydrogenase (IMPDH)"/>
    <property type="match status" value="1"/>
</dbReference>
<dbReference type="FunFam" id="3.20.20.70:FF:000154">
    <property type="entry name" value="Probable nitronate monooxygenase"/>
    <property type="match status" value="1"/>
</dbReference>
<dbReference type="GO" id="GO:0009636">
    <property type="term" value="P:response to toxic substance"/>
    <property type="evidence" value="ECO:0007669"/>
    <property type="project" value="UniProtKB-KW"/>
</dbReference>